<keyword evidence="4" id="KW-1185">Reference proteome</keyword>
<proteinExistence type="inferred from homology"/>
<dbReference type="InterPro" id="IPR003509">
    <property type="entry name" value="UPF0102_YraN-like"/>
</dbReference>
<dbReference type="NCBIfam" id="NF009150">
    <property type="entry name" value="PRK12497.1-3"/>
    <property type="match status" value="1"/>
</dbReference>
<evidence type="ECO:0000313" key="3">
    <source>
        <dbReference type="EMBL" id="KPL72178.1"/>
    </source>
</evidence>
<dbReference type="Proteomes" id="UP000050417">
    <property type="component" value="Unassembled WGS sequence"/>
</dbReference>
<dbReference type="STRING" id="1134406.ADN00_15205"/>
<accession>A0A0N8GLD3</accession>
<dbReference type="HAMAP" id="MF_00048">
    <property type="entry name" value="UPF0102"/>
    <property type="match status" value="1"/>
</dbReference>
<dbReference type="SUPFAM" id="SSF52980">
    <property type="entry name" value="Restriction endonuclease-like"/>
    <property type="match status" value="1"/>
</dbReference>
<dbReference type="PANTHER" id="PTHR34039:SF1">
    <property type="entry name" value="UPF0102 PROTEIN YRAN"/>
    <property type="match status" value="1"/>
</dbReference>
<name>A0A0N8GLD3_9CHLR</name>
<evidence type="ECO:0000313" key="4">
    <source>
        <dbReference type="Proteomes" id="UP000050417"/>
    </source>
</evidence>
<gene>
    <name evidence="3" type="ORF">ADN00_15205</name>
</gene>
<protein>
    <recommendedName>
        <fullName evidence="2">UPF0102 protein ADN00_15205</fullName>
    </recommendedName>
</protein>
<dbReference type="Gene3D" id="3.40.1350.10">
    <property type="match status" value="1"/>
</dbReference>
<comment type="similarity">
    <text evidence="1 2">Belongs to the UPF0102 family.</text>
</comment>
<dbReference type="OrthoDB" id="9802516at2"/>
<evidence type="ECO:0000256" key="1">
    <source>
        <dbReference type="ARBA" id="ARBA00006738"/>
    </source>
</evidence>
<organism evidence="3 4">
    <name type="scientific">Ornatilinea apprima</name>
    <dbReference type="NCBI Taxonomy" id="1134406"/>
    <lineage>
        <taxon>Bacteria</taxon>
        <taxon>Bacillati</taxon>
        <taxon>Chloroflexota</taxon>
        <taxon>Anaerolineae</taxon>
        <taxon>Anaerolineales</taxon>
        <taxon>Anaerolineaceae</taxon>
        <taxon>Ornatilinea</taxon>
    </lineage>
</organism>
<dbReference type="PANTHER" id="PTHR34039">
    <property type="entry name" value="UPF0102 PROTEIN YRAN"/>
    <property type="match status" value="1"/>
</dbReference>
<dbReference type="Pfam" id="PF02021">
    <property type="entry name" value="UPF0102"/>
    <property type="match status" value="1"/>
</dbReference>
<dbReference type="InterPro" id="IPR011856">
    <property type="entry name" value="tRNA_endonuc-like_dom_sf"/>
</dbReference>
<comment type="caution">
    <text evidence="3">The sequence shown here is derived from an EMBL/GenBank/DDBJ whole genome shotgun (WGS) entry which is preliminary data.</text>
</comment>
<reference evidence="3 4" key="1">
    <citation type="submission" date="2015-07" db="EMBL/GenBank/DDBJ databases">
        <title>Genome sequence of Ornatilinea apprima DSM 23815.</title>
        <authorList>
            <person name="Hemp J."/>
            <person name="Ward L.M."/>
            <person name="Pace L.A."/>
            <person name="Fischer W.W."/>
        </authorList>
    </citation>
    <scope>NUCLEOTIDE SEQUENCE [LARGE SCALE GENOMIC DNA]</scope>
    <source>
        <strain evidence="3 4">P3M-1</strain>
    </source>
</reference>
<dbReference type="EMBL" id="LGCL01000039">
    <property type="protein sequence ID" value="KPL72178.1"/>
    <property type="molecule type" value="Genomic_DNA"/>
</dbReference>
<dbReference type="RefSeq" id="WP_075063889.1">
    <property type="nucleotide sequence ID" value="NZ_LGCL01000039.1"/>
</dbReference>
<dbReference type="InterPro" id="IPR011335">
    <property type="entry name" value="Restrct_endonuc-II-like"/>
</dbReference>
<evidence type="ECO:0000256" key="2">
    <source>
        <dbReference type="HAMAP-Rule" id="MF_00048"/>
    </source>
</evidence>
<dbReference type="NCBIfam" id="NF009154">
    <property type="entry name" value="PRK12497.3-3"/>
    <property type="match status" value="1"/>
</dbReference>
<sequence>MKRTKQQTGRIGEQLAADFLTRQGFEIAGRNVRTSSGEIDLLARRGDLLVFVEVKTRTSTRFGFPEEAITPKKMARMMACAEEYLQNHAECDQEWRLDVISILAENSRNDPQIEWFENVFS</sequence>
<dbReference type="CDD" id="cd20736">
    <property type="entry name" value="PoNe_Nuclease"/>
    <property type="match status" value="1"/>
</dbReference>
<dbReference type="GO" id="GO:0003676">
    <property type="term" value="F:nucleic acid binding"/>
    <property type="evidence" value="ECO:0007669"/>
    <property type="project" value="InterPro"/>
</dbReference>
<dbReference type="AlphaFoldDB" id="A0A0N8GLD3"/>